<dbReference type="STRING" id="623744.A0A553RE06"/>
<evidence type="ECO:0000313" key="2">
    <source>
        <dbReference type="EMBL" id="TRZ00425.1"/>
    </source>
</evidence>
<dbReference type="Gene3D" id="2.40.70.10">
    <property type="entry name" value="Acid Proteases"/>
    <property type="match status" value="1"/>
</dbReference>
<feature type="region of interest" description="Disordered" evidence="1">
    <location>
        <begin position="20"/>
        <end position="91"/>
    </location>
</feature>
<dbReference type="PANTHER" id="PTHR12917">
    <property type="entry name" value="ASPARTYL PROTEASE DDI-RELATED"/>
    <property type="match status" value="1"/>
</dbReference>
<proteinExistence type="predicted"/>
<keyword evidence="3" id="KW-1185">Reference proteome</keyword>
<feature type="compositionally biased region" description="Acidic residues" evidence="1">
    <location>
        <begin position="64"/>
        <end position="76"/>
    </location>
</feature>
<feature type="compositionally biased region" description="Basic and acidic residues" evidence="1">
    <location>
        <begin position="35"/>
        <end position="48"/>
    </location>
</feature>
<evidence type="ECO:0000313" key="3">
    <source>
        <dbReference type="Proteomes" id="UP000316079"/>
    </source>
</evidence>
<dbReference type="AlphaFoldDB" id="A0A553RE06"/>
<name>A0A553RE06_9TELE</name>
<dbReference type="EMBL" id="SRMA01024432">
    <property type="protein sequence ID" value="TRZ00425.1"/>
    <property type="molecule type" value="Genomic_DNA"/>
</dbReference>
<dbReference type="Proteomes" id="UP000316079">
    <property type="component" value="Unassembled WGS sequence"/>
</dbReference>
<gene>
    <name evidence="2" type="ORF">DNTS_026072</name>
</gene>
<evidence type="ECO:0008006" key="4">
    <source>
        <dbReference type="Google" id="ProtNLM"/>
    </source>
</evidence>
<reference evidence="2 3" key="1">
    <citation type="journal article" date="2019" name="Sci. Data">
        <title>Hybrid genome assembly and annotation of Danionella translucida.</title>
        <authorList>
            <person name="Kadobianskyi M."/>
            <person name="Schulze L."/>
            <person name="Schuelke M."/>
            <person name="Judkewitz B."/>
        </authorList>
    </citation>
    <scope>NUCLEOTIDE SEQUENCE [LARGE SCALE GENOMIC DNA]</scope>
    <source>
        <strain evidence="2 3">Bolton</strain>
    </source>
</reference>
<organism evidence="2 3">
    <name type="scientific">Danionella cerebrum</name>
    <dbReference type="NCBI Taxonomy" id="2873325"/>
    <lineage>
        <taxon>Eukaryota</taxon>
        <taxon>Metazoa</taxon>
        <taxon>Chordata</taxon>
        <taxon>Craniata</taxon>
        <taxon>Vertebrata</taxon>
        <taxon>Euteleostomi</taxon>
        <taxon>Actinopterygii</taxon>
        <taxon>Neopterygii</taxon>
        <taxon>Teleostei</taxon>
        <taxon>Ostariophysi</taxon>
        <taxon>Cypriniformes</taxon>
        <taxon>Danionidae</taxon>
        <taxon>Danioninae</taxon>
        <taxon>Danionella</taxon>
    </lineage>
</organism>
<sequence>QPHSIVQRRLLEGNIPRLRGEVRDVPSHVRSPLADNKEGGEPEERSESTVDDSTEDSEKSFRSDDDEEEEEEDEDLTVGKTEAKNKEKTQEQKKKVLKEGQRVTSLSALVVPCKCEDAELMLSINTGCQHNHISNACCRRLGDKQGVGDQPVETVEALELQLGREKVQCSAQVTDDAGFDVCLGLQTLLELKCCVDLNSRALRLHRSEQELPFLDPAACSQCHHHDNNNKNM</sequence>
<dbReference type="PANTHER" id="PTHR12917:SF17">
    <property type="entry name" value="NUCLEAR RECEPTOR-INTERACTING PROTEIN 2"/>
    <property type="match status" value="1"/>
</dbReference>
<protein>
    <recommendedName>
        <fullName evidence="4">Aspartic peptidase DDI1-type domain-containing protein</fullName>
    </recommendedName>
</protein>
<feature type="non-terminal residue" evidence="2">
    <location>
        <position position="1"/>
    </location>
</feature>
<feature type="compositionally biased region" description="Basic and acidic residues" evidence="1">
    <location>
        <begin position="81"/>
        <end position="91"/>
    </location>
</feature>
<accession>A0A553RE06</accession>
<dbReference type="InterPro" id="IPR021109">
    <property type="entry name" value="Peptidase_aspartic_dom_sf"/>
</dbReference>
<evidence type="ECO:0000256" key="1">
    <source>
        <dbReference type="SAM" id="MobiDB-lite"/>
    </source>
</evidence>
<dbReference type="OrthoDB" id="1047367at2759"/>
<comment type="caution">
    <text evidence="2">The sequence shown here is derived from an EMBL/GenBank/DDBJ whole genome shotgun (WGS) entry which is preliminary data.</text>
</comment>